<evidence type="ECO:0000259" key="4">
    <source>
        <dbReference type="PROSITE" id="PS01124"/>
    </source>
</evidence>
<keyword evidence="1" id="KW-0805">Transcription regulation</keyword>
<dbReference type="InterPro" id="IPR020449">
    <property type="entry name" value="Tscrpt_reg_AraC-type_HTH"/>
</dbReference>
<dbReference type="InterPro" id="IPR009057">
    <property type="entry name" value="Homeodomain-like_sf"/>
</dbReference>
<protein>
    <submittedName>
        <fullName evidence="5">Helix-turn-helix transcriptional regulator</fullName>
    </submittedName>
</protein>
<dbReference type="PROSITE" id="PS00041">
    <property type="entry name" value="HTH_ARAC_FAMILY_1"/>
    <property type="match status" value="1"/>
</dbReference>
<keyword evidence="3" id="KW-0804">Transcription</keyword>
<dbReference type="EMBL" id="CP076129">
    <property type="protein sequence ID" value="QWG09853.1"/>
    <property type="molecule type" value="Genomic_DNA"/>
</dbReference>
<evidence type="ECO:0000313" key="6">
    <source>
        <dbReference type="Proteomes" id="UP000682802"/>
    </source>
</evidence>
<keyword evidence="2" id="KW-0238">DNA-binding</keyword>
<keyword evidence="6" id="KW-1185">Reference proteome</keyword>
<evidence type="ECO:0000256" key="2">
    <source>
        <dbReference type="ARBA" id="ARBA00023125"/>
    </source>
</evidence>
<gene>
    <name evidence="5" type="ORF">KM029_19425</name>
</gene>
<dbReference type="PANTHER" id="PTHR47893">
    <property type="entry name" value="REGULATORY PROTEIN PCHR"/>
    <property type="match status" value="1"/>
</dbReference>
<dbReference type="SMART" id="SM00342">
    <property type="entry name" value="HTH_ARAC"/>
    <property type="match status" value="1"/>
</dbReference>
<name>A0ABX8H1S7_9BACT</name>
<evidence type="ECO:0000313" key="5">
    <source>
        <dbReference type="EMBL" id="QWG09853.1"/>
    </source>
</evidence>
<dbReference type="InterPro" id="IPR018060">
    <property type="entry name" value="HTH_AraC"/>
</dbReference>
<dbReference type="RefSeq" id="WP_144076516.1">
    <property type="nucleotide sequence ID" value="NZ_CP076129.1"/>
</dbReference>
<dbReference type="Gene3D" id="1.10.10.60">
    <property type="entry name" value="Homeodomain-like"/>
    <property type="match status" value="1"/>
</dbReference>
<accession>A0ABX8H1S7</accession>
<evidence type="ECO:0000256" key="3">
    <source>
        <dbReference type="ARBA" id="ARBA00023163"/>
    </source>
</evidence>
<organism evidence="5 6">
    <name type="scientific">Flammeovirga kamogawensis</name>
    <dbReference type="NCBI Taxonomy" id="373891"/>
    <lineage>
        <taxon>Bacteria</taxon>
        <taxon>Pseudomonadati</taxon>
        <taxon>Bacteroidota</taxon>
        <taxon>Cytophagia</taxon>
        <taxon>Cytophagales</taxon>
        <taxon>Flammeovirgaceae</taxon>
        <taxon>Flammeovirga</taxon>
    </lineage>
</organism>
<dbReference type="InterPro" id="IPR053142">
    <property type="entry name" value="PchR_regulatory_protein"/>
</dbReference>
<proteinExistence type="predicted"/>
<dbReference type="PANTHER" id="PTHR47893:SF1">
    <property type="entry name" value="REGULATORY PROTEIN PCHR"/>
    <property type="match status" value="1"/>
</dbReference>
<dbReference type="InterPro" id="IPR018062">
    <property type="entry name" value="HTH_AraC-typ_CS"/>
</dbReference>
<dbReference type="PRINTS" id="PR00032">
    <property type="entry name" value="HTHARAC"/>
</dbReference>
<sequence>MEQDIAFVNTLSASLFNLSNTIKIEKKNTSTFENRVWKNPNINGNFNIISNQSYEIYTISIEAREPINFVLDTNEDEVFLLFSLKKDGLKLNVNTNKETLLKTEVAYIRSNTRSEYQFINKEQIEVIVFSLKKQFFELPLIKLSIDELLHYFFNVEGGELDRSFKVNENINKILTEIQLNKKQGECALLYINAKVLELITEVLETFMVLEELEEGKDEKLIKVKRIITENINIHYSIPELAKMIGMNESYLKKRFKEVFKETIFEYANKKRMHQAKILLSSSCLPISIISDRVGYQHASHFSYAFKKYIGDAPNKYRTDNK</sequence>
<evidence type="ECO:0000256" key="1">
    <source>
        <dbReference type="ARBA" id="ARBA00023015"/>
    </source>
</evidence>
<dbReference type="SUPFAM" id="SSF46689">
    <property type="entry name" value="Homeodomain-like"/>
    <property type="match status" value="2"/>
</dbReference>
<dbReference type="Pfam" id="PF12833">
    <property type="entry name" value="HTH_18"/>
    <property type="match status" value="1"/>
</dbReference>
<reference evidence="5 6" key="1">
    <citation type="submission" date="2021-05" db="EMBL/GenBank/DDBJ databases">
        <title>Comparative genomic studies on the polysaccharide-degrading batcterial strains of the Flammeovirga genus.</title>
        <authorList>
            <person name="Zewei F."/>
            <person name="Zheng Z."/>
            <person name="Yu L."/>
            <person name="Ruyue G."/>
            <person name="Yanhong M."/>
            <person name="Yuanyuan C."/>
            <person name="Jingyan G."/>
            <person name="Wenjun H."/>
        </authorList>
    </citation>
    <scope>NUCLEOTIDE SEQUENCE [LARGE SCALE GENOMIC DNA]</scope>
    <source>
        <strain evidence="5 6">YS10</strain>
    </source>
</reference>
<feature type="domain" description="HTH araC/xylS-type" evidence="4">
    <location>
        <begin position="221"/>
        <end position="319"/>
    </location>
</feature>
<dbReference type="PROSITE" id="PS01124">
    <property type="entry name" value="HTH_ARAC_FAMILY_2"/>
    <property type="match status" value="1"/>
</dbReference>
<dbReference type="Proteomes" id="UP000682802">
    <property type="component" value="Chromosome 2"/>
</dbReference>